<protein>
    <recommendedName>
        <fullName evidence="2">TNase-like domain-containing protein</fullName>
    </recommendedName>
</protein>
<organism evidence="1">
    <name type="scientific">marine metagenome</name>
    <dbReference type="NCBI Taxonomy" id="408172"/>
    <lineage>
        <taxon>unclassified sequences</taxon>
        <taxon>metagenomes</taxon>
        <taxon>ecological metagenomes</taxon>
    </lineage>
</organism>
<dbReference type="EMBL" id="UINC01116863">
    <property type="protein sequence ID" value="SVC88895.1"/>
    <property type="molecule type" value="Genomic_DNA"/>
</dbReference>
<evidence type="ECO:0000313" key="1">
    <source>
        <dbReference type="EMBL" id="SVC88895.1"/>
    </source>
</evidence>
<accession>A0A382QVJ1</accession>
<proteinExistence type="predicted"/>
<evidence type="ECO:0008006" key="2">
    <source>
        <dbReference type="Google" id="ProtNLM"/>
    </source>
</evidence>
<gene>
    <name evidence="1" type="ORF">METZ01_LOCUS341749</name>
</gene>
<dbReference type="AlphaFoldDB" id="A0A382QVJ1"/>
<sequence>KSKGKFGRILGEFFTLENDLEVNQVVEINVNEALVKANHAVEYHGQSKEDIQEGHLVNRQRLAEKGITP</sequence>
<feature type="non-terminal residue" evidence="1">
    <location>
        <position position="1"/>
    </location>
</feature>
<reference evidence="1" key="1">
    <citation type="submission" date="2018-05" db="EMBL/GenBank/DDBJ databases">
        <authorList>
            <person name="Lanie J.A."/>
            <person name="Ng W.-L."/>
            <person name="Kazmierczak K.M."/>
            <person name="Andrzejewski T.M."/>
            <person name="Davidsen T.M."/>
            <person name="Wayne K.J."/>
            <person name="Tettelin H."/>
            <person name="Glass J.I."/>
            <person name="Rusch D."/>
            <person name="Podicherti R."/>
            <person name="Tsui H.-C.T."/>
            <person name="Winkler M.E."/>
        </authorList>
    </citation>
    <scope>NUCLEOTIDE SEQUENCE</scope>
</reference>
<name>A0A382QVJ1_9ZZZZ</name>